<dbReference type="RefSeq" id="WP_149838526.1">
    <property type="nucleotide sequence ID" value="NZ_VUOC01000002.1"/>
</dbReference>
<sequence length="250" mass="28865">MKASSVNRFDLLESRGLIEDIFHELKSILSSILSSVELIELYGGNSMSGVSGEKPVNSGKITRQAGAIKSQVIELEFQLQNVRIIQHIMNKSFEPRKNLTILPFFLRNFIHEEPYDALFGDTVEMVMHKEHADAYVDEFLVRQLVLNIFFWMMKNSPTNQLPSLRFTFEQDHLEIKGFFSANAASYFFSSYAKSYDNGKLHFDTELLNQRIYYLISYIVELHEGSLDITVEGEKNVEILVKIPYRPSYTL</sequence>
<dbReference type="Proteomes" id="UP000324611">
    <property type="component" value="Unassembled WGS sequence"/>
</dbReference>
<comment type="caution">
    <text evidence="1">The sequence shown here is derived from an EMBL/GenBank/DDBJ whole genome shotgun (WGS) entry which is preliminary data.</text>
</comment>
<evidence type="ECO:0000313" key="1">
    <source>
        <dbReference type="EMBL" id="KAA2243651.1"/>
    </source>
</evidence>
<dbReference type="AlphaFoldDB" id="A0A5B2VWF9"/>
<organism evidence="1 2">
    <name type="scientific">Chitinophaga agrisoli</name>
    <dbReference type="NCBI Taxonomy" id="2607653"/>
    <lineage>
        <taxon>Bacteria</taxon>
        <taxon>Pseudomonadati</taxon>
        <taxon>Bacteroidota</taxon>
        <taxon>Chitinophagia</taxon>
        <taxon>Chitinophagales</taxon>
        <taxon>Chitinophagaceae</taxon>
        <taxon>Chitinophaga</taxon>
    </lineage>
</organism>
<reference evidence="1 2" key="2">
    <citation type="submission" date="2019-09" db="EMBL/GenBank/DDBJ databases">
        <authorList>
            <person name="Jin C."/>
        </authorList>
    </citation>
    <scope>NUCLEOTIDE SEQUENCE [LARGE SCALE GENOMIC DNA]</scope>
    <source>
        <strain evidence="1 2">BN140078</strain>
    </source>
</reference>
<keyword evidence="2" id="KW-1185">Reference proteome</keyword>
<proteinExistence type="predicted"/>
<protein>
    <recommendedName>
        <fullName evidence="3">Histidine kinase domain-containing protein</fullName>
    </recommendedName>
</protein>
<evidence type="ECO:0008006" key="3">
    <source>
        <dbReference type="Google" id="ProtNLM"/>
    </source>
</evidence>
<evidence type="ECO:0000313" key="2">
    <source>
        <dbReference type="Proteomes" id="UP000324611"/>
    </source>
</evidence>
<accession>A0A5B2VWF9</accession>
<reference evidence="1 2" key="1">
    <citation type="submission" date="2019-09" db="EMBL/GenBank/DDBJ databases">
        <title>Chitinophaga ginsengihumi sp. nov., isolated from soil of ginseng rhizosphere.</title>
        <authorList>
            <person name="Lee J."/>
        </authorList>
    </citation>
    <scope>NUCLEOTIDE SEQUENCE [LARGE SCALE GENOMIC DNA]</scope>
    <source>
        <strain evidence="1 2">BN140078</strain>
    </source>
</reference>
<name>A0A5B2VWF9_9BACT</name>
<dbReference type="EMBL" id="VUOC01000002">
    <property type="protein sequence ID" value="KAA2243651.1"/>
    <property type="molecule type" value="Genomic_DNA"/>
</dbReference>
<gene>
    <name evidence="1" type="ORF">F0L74_14315</name>
</gene>